<protein>
    <submittedName>
        <fullName evidence="1">Uncharacterized protein</fullName>
    </submittedName>
</protein>
<sequence length="96" mass="10802">MISSANCSSTSSRFDNTVREVLEQVDKSDFTKYGDLVQATNDQLKPSLNWTRTLTPDCVNVRHPHTGGRISVQDTESVCTIVRILIDDYLAQKTRL</sequence>
<accession>A0AAV4YG81</accession>
<proteinExistence type="predicted"/>
<evidence type="ECO:0000313" key="2">
    <source>
        <dbReference type="Proteomes" id="UP001054945"/>
    </source>
</evidence>
<evidence type="ECO:0000313" key="1">
    <source>
        <dbReference type="EMBL" id="GIZ05405.1"/>
    </source>
</evidence>
<dbReference type="EMBL" id="BPLR01019311">
    <property type="protein sequence ID" value="GIZ05405.1"/>
    <property type="molecule type" value="Genomic_DNA"/>
</dbReference>
<gene>
    <name evidence="1" type="ORF">CEXT_160641</name>
</gene>
<reference evidence="1 2" key="1">
    <citation type="submission" date="2021-06" db="EMBL/GenBank/DDBJ databases">
        <title>Caerostris extrusa draft genome.</title>
        <authorList>
            <person name="Kono N."/>
            <person name="Arakawa K."/>
        </authorList>
    </citation>
    <scope>NUCLEOTIDE SEQUENCE [LARGE SCALE GENOMIC DNA]</scope>
</reference>
<dbReference type="AlphaFoldDB" id="A0AAV4YG81"/>
<keyword evidence="2" id="KW-1185">Reference proteome</keyword>
<comment type="caution">
    <text evidence="1">The sequence shown here is derived from an EMBL/GenBank/DDBJ whole genome shotgun (WGS) entry which is preliminary data.</text>
</comment>
<name>A0AAV4YG81_CAEEX</name>
<dbReference type="Proteomes" id="UP001054945">
    <property type="component" value="Unassembled WGS sequence"/>
</dbReference>
<organism evidence="1 2">
    <name type="scientific">Caerostris extrusa</name>
    <name type="common">Bark spider</name>
    <name type="synonym">Caerostris bankana</name>
    <dbReference type="NCBI Taxonomy" id="172846"/>
    <lineage>
        <taxon>Eukaryota</taxon>
        <taxon>Metazoa</taxon>
        <taxon>Ecdysozoa</taxon>
        <taxon>Arthropoda</taxon>
        <taxon>Chelicerata</taxon>
        <taxon>Arachnida</taxon>
        <taxon>Araneae</taxon>
        <taxon>Araneomorphae</taxon>
        <taxon>Entelegynae</taxon>
        <taxon>Araneoidea</taxon>
        <taxon>Araneidae</taxon>
        <taxon>Caerostris</taxon>
    </lineage>
</organism>